<organism evidence="2 3">
    <name type="scientific">Parafrankia soli</name>
    <dbReference type="NCBI Taxonomy" id="2599596"/>
    <lineage>
        <taxon>Bacteria</taxon>
        <taxon>Bacillati</taxon>
        <taxon>Actinomycetota</taxon>
        <taxon>Actinomycetes</taxon>
        <taxon>Frankiales</taxon>
        <taxon>Frankiaceae</taxon>
        <taxon>Parafrankia</taxon>
    </lineage>
</organism>
<dbReference type="AlphaFoldDB" id="A0A1S1RIL6"/>
<feature type="domain" description="RNA polymerase sigma-70 region 4" evidence="1">
    <location>
        <begin position="16"/>
        <end position="47"/>
    </location>
</feature>
<reference evidence="3" key="1">
    <citation type="submission" date="2016-07" db="EMBL/GenBank/DDBJ databases">
        <title>Frankia sp. NRRL B-16219 Genome sequencing.</title>
        <authorList>
            <person name="Ghodhbane-Gtari F."/>
            <person name="Swanson E."/>
            <person name="Gueddou A."/>
            <person name="Louati M."/>
            <person name="Nouioui I."/>
            <person name="Hezbri K."/>
            <person name="Abebe-Akele F."/>
            <person name="Simpson S."/>
            <person name="Morris K."/>
            <person name="Thomas K."/>
            <person name="Gtari M."/>
            <person name="Tisa L.S."/>
        </authorList>
    </citation>
    <scope>NUCLEOTIDE SEQUENCE [LARGE SCALE GENOMIC DNA]</scope>
    <source>
        <strain evidence="3">NRRL B-16219</strain>
    </source>
</reference>
<keyword evidence="3" id="KW-1185">Reference proteome</keyword>
<evidence type="ECO:0000313" key="3">
    <source>
        <dbReference type="Proteomes" id="UP000179769"/>
    </source>
</evidence>
<dbReference type="InterPro" id="IPR010982">
    <property type="entry name" value="Lambda_DNA-bd_dom_sf"/>
</dbReference>
<dbReference type="EMBL" id="MAXA01000002">
    <property type="protein sequence ID" value="OHV46648.1"/>
    <property type="molecule type" value="Genomic_DNA"/>
</dbReference>
<accession>A0A1S1RIL6</accession>
<evidence type="ECO:0000259" key="1">
    <source>
        <dbReference type="Pfam" id="PF04545"/>
    </source>
</evidence>
<dbReference type="Gene3D" id="1.10.260.40">
    <property type="entry name" value="lambda repressor-like DNA-binding domains"/>
    <property type="match status" value="1"/>
</dbReference>
<dbReference type="CDD" id="cd00093">
    <property type="entry name" value="HTH_XRE"/>
    <property type="match status" value="1"/>
</dbReference>
<evidence type="ECO:0000313" key="2">
    <source>
        <dbReference type="EMBL" id="OHV46648.1"/>
    </source>
</evidence>
<dbReference type="SUPFAM" id="SSF47413">
    <property type="entry name" value="lambda repressor-like DNA-binding domains"/>
    <property type="match status" value="1"/>
</dbReference>
<dbReference type="OrthoDB" id="3401125at2"/>
<dbReference type="Proteomes" id="UP000179769">
    <property type="component" value="Unassembled WGS sequence"/>
</dbReference>
<name>A0A1S1RIL6_9ACTN</name>
<dbReference type="InterPro" id="IPR001387">
    <property type="entry name" value="Cro/C1-type_HTH"/>
</dbReference>
<gene>
    <name evidence="2" type="ORF">BBK14_02025</name>
</gene>
<sequence>MDVSADQKARLGRYAIARRDDLGATQQEIANRAGVSTNTVRRIEAAAASPAPASSTTSRITAKTLRSLSRALRWEERSAERILAGGEPIELAIPALDERTWTDSRGRVWKELAERGSRLTPRQEQAITDAISRLLDGHDT</sequence>
<dbReference type="RefSeq" id="WP_071059531.1">
    <property type="nucleotide sequence ID" value="NZ_MAXA01000002.1"/>
</dbReference>
<dbReference type="GO" id="GO:0006352">
    <property type="term" value="P:DNA-templated transcription initiation"/>
    <property type="evidence" value="ECO:0007669"/>
    <property type="project" value="InterPro"/>
</dbReference>
<dbReference type="GO" id="GO:0003677">
    <property type="term" value="F:DNA binding"/>
    <property type="evidence" value="ECO:0007669"/>
    <property type="project" value="InterPro"/>
</dbReference>
<proteinExistence type="predicted"/>
<comment type="caution">
    <text evidence="2">The sequence shown here is derived from an EMBL/GenBank/DDBJ whole genome shotgun (WGS) entry which is preliminary data.</text>
</comment>
<dbReference type="GO" id="GO:0003700">
    <property type="term" value="F:DNA-binding transcription factor activity"/>
    <property type="evidence" value="ECO:0007669"/>
    <property type="project" value="InterPro"/>
</dbReference>
<dbReference type="Pfam" id="PF04545">
    <property type="entry name" value="Sigma70_r4"/>
    <property type="match status" value="1"/>
</dbReference>
<dbReference type="InterPro" id="IPR007630">
    <property type="entry name" value="RNA_pol_sigma70_r4"/>
</dbReference>
<protein>
    <recommendedName>
        <fullName evidence="1">RNA polymerase sigma-70 region 4 domain-containing protein</fullName>
    </recommendedName>
</protein>